<dbReference type="EMBL" id="CP013244">
    <property type="protein sequence ID" value="ANP46105.1"/>
    <property type="molecule type" value="Genomic_DNA"/>
</dbReference>
<dbReference type="NCBIfam" id="TIGR00787">
    <property type="entry name" value="dctP"/>
    <property type="match status" value="1"/>
</dbReference>
<dbReference type="STRING" id="1759059.ATE48_09315"/>
<evidence type="ECO:0000313" key="3">
    <source>
        <dbReference type="Proteomes" id="UP000092498"/>
    </source>
</evidence>
<evidence type="ECO:0000256" key="1">
    <source>
        <dbReference type="ARBA" id="ARBA00022729"/>
    </source>
</evidence>
<dbReference type="PIRSF" id="PIRSF006470">
    <property type="entry name" value="DctB"/>
    <property type="match status" value="1"/>
</dbReference>
<dbReference type="InterPro" id="IPR018389">
    <property type="entry name" value="DctP_fam"/>
</dbReference>
<dbReference type="CDD" id="cd13671">
    <property type="entry name" value="PBP2_TRAP_SBP_like_3"/>
    <property type="match status" value="1"/>
</dbReference>
<gene>
    <name evidence="2" type="ORF">ATE48_09315</name>
</gene>
<dbReference type="GO" id="GO:0030288">
    <property type="term" value="C:outer membrane-bounded periplasmic space"/>
    <property type="evidence" value="ECO:0007669"/>
    <property type="project" value="InterPro"/>
</dbReference>
<evidence type="ECO:0000313" key="2">
    <source>
        <dbReference type="EMBL" id="ANP46105.1"/>
    </source>
</evidence>
<sequence>MTTRRSLLAGGLGACTPHIDTSVLTAVDVHPTDYPTVEAVRWIGAELERETGGRLSIRSYPGGQLGSENDTIALTHFNVLNFCRVTAAALNNAFPLTQALVIPYTFHTEEHMRHSVDGDVGREILASFESKGLIGLAIYDGGARSMYSARRPVREPHDMHGIKVRVPRSDIFLQMLETMGANPTPIPFGEVFTGLQTHLIDAAENNWSTFQSTRQYEVARYWSQTEHCHSPDVLLFSKTRYDAMSRSEQDLLRAKARESVAVMRGLWDEKQARARQIVLEAGVQANTVERSAFLAAVEPMRRRYLQDETIGGLLRRIENEA</sequence>
<dbReference type="Gene3D" id="3.40.190.170">
    <property type="entry name" value="Bacterial extracellular solute-binding protein, family 7"/>
    <property type="match status" value="1"/>
</dbReference>
<dbReference type="KEGG" id="cbot:ATE48_09315"/>
<dbReference type="PANTHER" id="PTHR33376:SF2">
    <property type="entry name" value="DICARBOXYLATE-BINDING PERIPLASMIC PROTEIN"/>
    <property type="match status" value="1"/>
</dbReference>
<dbReference type="Proteomes" id="UP000092498">
    <property type="component" value="Chromosome"/>
</dbReference>
<keyword evidence="1" id="KW-0732">Signal</keyword>
<reference evidence="2 3" key="1">
    <citation type="submission" date="2015-11" db="EMBL/GenBank/DDBJ databases">
        <title>Whole-Genome Sequence of Candidatus Oderbacter manganicum from the National Park Lower Oder Valley, Germany.</title>
        <authorList>
            <person name="Braun B."/>
            <person name="Liere K."/>
            <person name="Szewzyk U."/>
        </authorList>
    </citation>
    <scope>NUCLEOTIDE SEQUENCE [LARGE SCALE GENOMIC DNA]</scope>
    <source>
        <strain evidence="2 3">OTSz_A_272</strain>
    </source>
</reference>
<dbReference type="InterPro" id="IPR038404">
    <property type="entry name" value="TRAP_DctP_sf"/>
</dbReference>
<organism evidence="2 3">
    <name type="scientific">Candidatus Viadribacter manganicus</name>
    <dbReference type="NCBI Taxonomy" id="1759059"/>
    <lineage>
        <taxon>Bacteria</taxon>
        <taxon>Pseudomonadati</taxon>
        <taxon>Pseudomonadota</taxon>
        <taxon>Alphaproteobacteria</taxon>
        <taxon>Hyphomonadales</taxon>
        <taxon>Hyphomonadaceae</taxon>
        <taxon>Candidatus Viadribacter</taxon>
    </lineage>
</organism>
<name>A0A1B1AHS9_9PROT</name>
<protein>
    <submittedName>
        <fullName evidence="2">C4-dicarboxylate ABC transporter</fullName>
    </submittedName>
</protein>
<keyword evidence="3" id="KW-1185">Reference proteome</keyword>
<dbReference type="GO" id="GO:0030246">
    <property type="term" value="F:carbohydrate binding"/>
    <property type="evidence" value="ECO:0007669"/>
    <property type="project" value="TreeGrafter"/>
</dbReference>
<accession>A0A1B1AHS9</accession>
<dbReference type="AlphaFoldDB" id="A0A1B1AHS9"/>
<dbReference type="FunCoup" id="A0A1B1AHS9">
    <property type="interactions" value="92"/>
</dbReference>
<dbReference type="OrthoDB" id="8673861at2"/>
<dbReference type="InParanoid" id="A0A1B1AHS9"/>
<dbReference type="NCBIfam" id="NF037995">
    <property type="entry name" value="TRAP_S1"/>
    <property type="match status" value="1"/>
</dbReference>
<dbReference type="Pfam" id="PF03480">
    <property type="entry name" value="DctP"/>
    <property type="match status" value="1"/>
</dbReference>
<proteinExistence type="predicted"/>
<dbReference type="RefSeq" id="WP_066770523.1">
    <property type="nucleotide sequence ID" value="NZ_CP013244.1"/>
</dbReference>
<dbReference type="GO" id="GO:0055085">
    <property type="term" value="P:transmembrane transport"/>
    <property type="evidence" value="ECO:0007669"/>
    <property type="project" value="InterPro"/>
</dbReference>
<dbReference type="PANTHER" id="PTHR33376">
    <property type="match status" value="1"/>
</dbReference>
<dbReference type="InterPro" id="IPR004682">
    <property type="entry name" value="TRAP_DctP"/>
</dbReference>